<dbReference type="RefSeq" id="WP_130345453.1">
    <property type="nucleotide sequence ID" value="NZ_SGWQ01000006.1"/>
</dbReference>
<dbReference type="PANTHER" id="PTHR22946">
    <property type="entry name" value="DIENELACTONE HYDROLASE DOMAIN-CONTAINING PROTEIN-RELATED"/>
    <property type="match status" value="1"/>
</dbReference>
<dbReference type="EMBL" id="SGWQ01000006">
    <property type="protein sequence ID" value="RZS36821.1"/>
    <property type="molecule type" value="Genomic_DNA"/>
</dbReference>
<dbReference type="Gene3D" id="3.40.50.1820">
    <property type="entry name" value="alpha/beta hydrolase"/>
    <property type="match status" value="1"/>
</dbReference>
<dbReference type="Proteomes" id="UP000294257">
    <property type="component" value="Unassembled WGS sequence"/>
</dbReference>
<evidence type="ECO:0000313" key="5">
    <source>
        <dbReference type="Proteomes" id="UP000294257"/>
    </source>
</evidence>
<comment type="similarity">
    <text evidence="1">Belongs to the AB hydrolase superfamily.</text>
</comment>
<name>A0A4Q7KMK7_9PSEU</name>
<dbReference type="GO" id="GO:0052689">
    <property type="term" value="F:carboxylic ester hydrolase activity"/>
    <property type="evidence" value="ECO:0007669"/>
    <property type="project" value="UniProtKB-ARBA"/>
</dbReference>
<organism evidence="4 5">
    <name type="scientific">Herbihabitans rhizosphaerae</name>
    <dbReference type="NCBI Taxonomy" id="1872711"/>
    <lineage>
        <taxon>Bacteria</taxon>
        <taxon>Bacillati</taxon>
        <taxon>Actinomycetota</taxon>
        <taxon>Actinomycetes</taxon>
        <taxon>Pseudonocardiales</taxon>
        <taxon>Pseudonocardiaceae</taxon>
        <taxon>Herbihabitans</taxon>
    </lineage>
</organism>
<dbReference type="InterPro" id="IPR041127">
    <property type="entry name" value="PET_hydrolase/cutinase-like"/>
</dbReference>
<dbReference type="OrthoDB" id="1466228at2"/>
<keyword evidence="5" id="KW-1185">Reference proteome</keyword>
<evidence type="ECO:0000313" key="4">
    <source>
        <dbReference type="EMBL" id="RZS36821.1"/>
    </source>
</evidence>
<comment type="caution">
    <text evidence="4">The sequence shown here is derived from an EMBL/GenBank/DDBJ whole genome shotgun (WGS) entry which is preliminary data.</text>
</comment>
<protein>
    <submittedName>
        <fullName evidence="4">Dienelactone hydrolase</fullName>
    </submittedName>
</protein>
<sequence>MTIRGNTEAEPTARRGRGLRRTWTVLTGLVAAAALAVATLPGASPHAQAAGNPYERGSAPTKASIEAPTGTFAIKQVAVPGGQGFGGGKLWYPTDTAQGTFGVVAVSPGFMSAEPFISWYGPRLASQGFVVITISTNAPVDFPTQRAEQLLAALKYVVDTSEAKSAADPSRLAVMGHSMGGGGSLEAALKVPALKATVPLTPWDLASDFSAVKTPTLIVSAQADNWATMARTFYQSLSPTLNRAHIQLAGAGHNAPTVPNVTIAKYSLSWLKRFVDNDTRYEQFLCPLPTSDPKISAFEGNCPHN</sequence>
<feature type="domain" description="PET hydrolase/cutinase-like" evidence="3">
    <location>
        <begin position="49"/>
        <end position="303"/>
    </location>
</feature>
<evidence type="ECO:0000256" key="1">
    <source>
        <dbReference type="ARBA" id="ARBA00008645"/>
    </source>
</evidence>
<proteinExistence type="inferred from homology"/>
<dbReference type="InterPro" id="IPR050261">
    <property type="entry name" value="FrsA_esterase"/>
</dbReference>
<dbReference type="InterPro" id="IPR029058">
    <property type="entry name" value="AB_hydrolase_fold"/>
</dbReference>
<dbReference type="PANTHER" id="PTHR22946:SF9">
    <property type="entry name" value="POLYKETIDE TRANSFERASE AF380"/>
    <property type="match status" value="1"/>
</dbReference>
<accession>A0A4Q7KMK7</accession>
<evidence type="ECO:0000256" key="2">
    <source>
        <dbReference type="ARBA" id="ARBA00022801"/>
    </source>
</evidence>
<keyword evidence="2 4" id="KW-0378">Hydrolase</keyword>
<dbReference type="SUPFAM" id="SSF53474">
    <property type="entry name" value="alpha/beta-Hydrolases"/>
    <property type="match status" value="1"/>
</dbReference>
<dbReference type="SMR" id="A0A4Q7KMK7"/>
<dbReference type="Pfam" id="PF12740">
    <property type="entry name" value="PETase"/>
    <property type="match status" value="1"/>
</dbReference>
<reference evidence="4 5" key="1">
    <citation type="submission" date="2019-02" db="EMBL/GenBank/DDBJ databases">
        <title>Genomic Encyclopedia of Type Strains, Phase IV (KMG-IV): sequencing the most valuable type-strain genomes for metagenomic binning, comparative biology and taxonomic classification.</title>
        <authorList>
            <person name="Goeker M."/>
        </authorList>
    </citation>
    <scope>NUCLEOTIDE SEQUENCE [LARGE SCALE GENOMIC DNA]</scope>
    <source>
        <strain evidence="4 5">DSM 101727</strain>
    </source>
</reference>
<evidence type="ECO:0000259" key="3">
    <source>
        <dbReference type="Pfam" id="PF12740"/>
    </source>
</evidence>
<dbReference type="AlphaFoldDB" id="A0A4Q7KMK7"/>
<gene>
    <name evidence="4" type="ORF">EV193_10655</name>
</gene>